<name>A0A543CSJ2_9ACTN</name>
<evidence type="ECO:0000256" key="1">
    <source>
        <dbReference type="ARBA" id="ARBA00023125"/>
    </source>
</evidence>
<proteinExistence type="predicted"/>
<dbReference type="SUPFAM" id="SSF48498">
    <property type="entry name" value="Tetracyclin repressor-like, C-terminal domain"/>
    <property type="match status" value="1"/>
</dbReference>
<evidence type="ECO:0000313" key="5">
    <source>
        <dbReference type="Proteomes" id="UP000316096"/>
    </source>
</evidence>
<sequence length="187" mass="20532">MAGDAEATRRRLLDAASQEFAAYGIAGARVDRIAAAARSNKAQIYHYFGSKDALFDAVFHELVVRTVREVPIDPLDLPGYAARLFDGYEDHPEVQRLATWYRLERAETDSPLEIVVASNRAKVEAIASSQRSGALPAAVAADDLLALVLTIASMWTSMTPEYNALVSRHTRAHRRQVVIDAVRALLA</sequence>
<dbReference type="OrthoDB" id="4726108at2"/>
<dbReference type="Gene3D" id="1.10.357.10">
    <property type="entry name" value="Tetracycline Repressor, domain 2"/>
    <property type="match status" value="1"/>
</dbReference>
<keyword evidence="1 2" id="KW-0238">DNA-binding</keyword>
<reference evidence="4 5" key="1">
    <citation type="submission" date="2019-06" db="EMBL/GenBank/DDBJ databases">
        <title>Sequencing the genomes of 1000 actinobacteria strains.</title>
        <authorList>
            <person name="Klenk H.-P."/>
        </authorList>
    </citation>
    <scope>NUCLEOTIDE SEQUENCE [LARGE SCALE GENOMIC DNA]</scope>
    <source>
        <strain evidence="4 5">DSM 102200</strain>
    </source>
</reference>
<feature type="DNA-binding region" description="H-T-H motif" evidence="2">
    <location>
        <begin position="29"/>
        <end position="48"/>
    </location>
</feature>
<dbReference type="InterPro" id="IPR036271">
    <property type="entry name" value="Tet_transcr_reg_TetR-rel_C_sf"/>
</dbReference>
<dbReference type="EMBL" id="VFOZ01000001">
    <property type="protein sequence ID" value="TQM00080.1"/>
    <property type="molecule type" value="Genomic_DNA"/>
</dbReference>
<dbReference type="PROSITE" id="PS50977">
    <property type="entry name" value="HTH_TETR_2"/>
    <property type="match status" value="1"/>
</dbReference>
<dbReference type="InterPro" id="IPR001647">
    <property type="entry name" value="HTH_TetR"/>
</dbReference>
<keyword evidence="5" id="KW-1185">Reference proteome</keyword>
<dbReference type="InterPro" id="IPR009057">
    <property type="entry name" value="Homeodomain-like_sf"/>
</dbReference>
<evidence type="ECO:0000259" key="3">
    <source>
        <dbReference type="PROSITE" id="PS50977"/>
    </source>
</evidence>
<dbReference type="PRINTS" id="PR00455">
    <property type="entry name" value="HTHTETR"/>
</dbReference>
<dbReference type="SUPFAM" id="SSF46689">
    <property type="entry name" value="Homeodomain-like"/>
    <property type="match status" value="1"/>
</dbReference>
<evidence type="ECO:0000313" key="4">
    <source>
        <dbReference type="EMBL" id="TQM00080.1"/>
    </source>
</evidence>
<dbReference type="InterPro" id="IPR050109">
    <property type="entry name" value="HTH-type_TetR-like_transc_reg"/>
</dbReference>
<gene>
    <name evidence="4" type="ORF">FB559_5785</name>
</gene>
<organism evidence="4 5">
    <name type="scientific">Actinoallomurus bryophytorum</name>
    <dbReference type="NCBI Taxonomy" id="1490222"/>
    <lineage>
        <taxon>Bacteria</taxon>
        <taxon>Bacillati</taxon>
        <taxon>Actinomycetota</taxon>
        <taxon>Actinomycetes</taxon>
        <taxon>Streptosporangiales</taxon>
        <taxon>Thermomonosporaceae</taxon>
        <taxon>Actinoallomurus</taxon>
    </lineage>
</organism>
<dbReference type="Pfam" id="PF17926">
    <property type="entry name" value="TetR_C_21"/>
    <property type="match status" value="1"/>
</dbReference>
<dbReference type="Proteomes" id="UP000316096">
    <property type="component" value="Unassembled WGS sequence"/>
</dbReference>
<accession>A0A543CSJ2</accession>
<dbReference type="Pfam" id="PF00440">
    <property type="entry name" value="TetR_N"/>
    <property type="match status" value="1"/>
</dbReference>
<comment type="caution">
    <text evidence="4">The sequence shown here is derived from an EMBL/GenBank/DDBJ whole genome shotgun (WGS) entry which is preliminary data.</text>
</comment>
<dbReference type="InterPro" id="IPR041467">
    <property type="entry name" value="Sco4008_C"/>
</dbReference>
<dbReference type="PANTHER" id="PTHR30328:SF54">
    <property type="entry name" value="HTH-TYPE TRANSCRIPTIONAL REPRESSOR SCO4008"/>
    <property type="match status" value="1"/>
</dbReference>
<dbReference type="GO" id="GO:0006355">
    <property type="term" value="P:regulation of DNA-templated transcription"/>
    <property type="evidence" value="ECO:0007669"/>
    <property type="project" value="UniProtKB-ARBA"/>
</dbReference>
<protein>
    <submittedName>
        <fullName evidence="4">TetR family transcriptional regulator</fullName>
    </submittedName>
</protein>
<evidence type="ECO:0000256" key="2">
    <source>
        <dbReference type="PROSITE-ProRule" id="PRU00335"/>
    </source>
</evidence>
<dbReference type="GO" id="GO:0003677">
    <property type="term" value="F:DNA binding"/>
    <property type="evidence" value="ECO:0007669"/>
    <property type="project" value="UniProtKB-UniRule"/>
</dbReference>
<dbReference type="AlphaFoldDB" id="A0A543CSJ2"/>
<feature type="domain" description="HTH tetR-type" evidence="3">
    <location>
        <begin position="6"/>
        <end position="66"/>
    </location>
</feature>
<dbReference type="PANTHER" id="PTHR30328">
    <property type="entry name" value="TRANSCRIPTIONAL REPRESSOR"/>
    <property type="match status" value="1"/>
</dbReference>
<dbReference type="RefSeq" id="WP_141959363.1">
    <property type="nucleotide sequence ID" value="NZ_VFOZ01000001.1"/>
</dbReference>